<organism evidence="3">
    <name type="scientific">Chromera velia CCMP2878</name>
    <dbReference type="NCBI Taxonomy" id="1169474"/>
    <lineage>
        <taxon>Eukaryota</taxon>
        <taxon>Sar</taxon>
        <taxon>Alveolata</taxon>
        <taxon>Colpodellida</taxon>
        <taxon>Chromeraceae</taxon>
        <taxon>Chromera</taxon>
    </lineage>
</organism>
<reference evidence="3" key="1">
    <citation type="submission" date="2014-11" db="EMBL/GenBank/DDBJ databases">
        <authorList>
            <person name="Otto D Thomas"/>
            <person name="Naeem Raeece"/>
        </authorList>
    </citation>
    <scope>NUCLEOTIDE SEQUENCE</scope>
</reference>
<evidence type="ECO:0000313" key="3">
    <source>
        <dbReference type="EMBL" id="CEM52806.1"/>
    </source>
</evidence>
<dbReference type="EMBL" id="CDMZ01005381">
    <property type="protein sequence ID" value="CEM52806.1"/>
    <property type="molecule type" value="Genomic_DNA"/>
</dbReference>
<dbReference type="PhylomeDB" id="A0A0G4I6X2"/>
<protein>
    <recommendedName>
        <fullName evidence="2">Protein kinase domain-containing protein</fullName>
    </recommendedName>
</protein>
<feature type="domain" description="Protein kinase" evidence="2">
    <location>
        <begin position="117"/>
        <end position="448"/>
    </location>
</feature>
<feature type="chain" id="PRO_5005192667" description="Protein kinase domain-containing protein" evidence="1">
    <location>
        <begin position="24"/>
        <end position="797"/>
    </location>
</feature>
<name>A0A0G4I6X2_9ALVE</name>
<dbReference type="AlphaFoldDB" id="A0A0G4I6X2"/>
<dbReference type="SUPFAM" id="SSF56112">
    <property type="entry name" value="Protein kinase-like (PK-like)"/>
    <property type="match status" value="2"/>
</dbReference>
<dbReference type="PROSITE" id="PS50011">
    <property type="entry name" value="PROTEIN_KINASE_DOM"/>
    <property type="match status" value="2"/>
</dbReference>
<dbReference type="InterPro" id="IPR000719">
    <property type="entry name" value="Prot_kinase_dom"/>
</dbReference>
<dbReference type="InterPro" id="IPR011009">
    <property type="entry name" value="Kinase-like_dom_sf"/>
</dbReference>
<gene>
    <name evidence="3" type="ORF">Cvel_11527</name>
</gene>
<accession>A0A0G4I6X2</accession>
<evidence type="ECO:0000259" key="2">
    <source>
        <dbReference type="PROSITE" id="PS50011"/>
    </source>
</evidence>
<dbReference type="GO" id="GO:0005524">
    <property type="term" value="F:ATP binding"/>
    <property type="evidence" value="ECO:0007669"/>
    <property type="project" value="InterPro"/>
</dbReference>
<proteinExistence type="predicted"/>
<dbReference type="GO" id="GO:0004672">
    <property type="term" value="F:protein kinase activity"/>
    <property type="evidence" value="ECO:0007669"/>
    <property type="project" value="InterPro"/>
</dbReference>
<feature type="signal peptide" evidence="1">
    <location>
        <begin position="1"/>
        <end position="23"/>
    </location>
</feature>
<feature type="domain" description="Protein kinase" evidence="2">
    <location>
        <begin position="478"/>
        <end position="797"/>
    </location>
</feature>
<evidence type="ECO:0000256" key="1">
    <source>
        <dbReference type="SAM" id="SignalP"/>
    </source>
</evidence>
<sequence>MVSLILSAAVLLLCSVCCFSVEAAPGSLPEIVPLSAPKQATFLSEDIQPFVAKQYEFFARQGLSSSQIKEAIEQKYSTNVPEGLDPKKFGFGLRCLSLPPTPKTIEVESIDQCHPGLKELKQLGRGLFGTVTSVSVDGYATEEDKKRAGEIYSGLRADQTYALKQMFSSRWRSTDGLVSFPVEMSEVGIKSEMCIAKEAGEAGVGAVMYGSWFCRVRKTKMEHAFLLMEQLGKTLSSAFLEAKTENLIISPDAQRATLGIHENFYQLGYFHDDFHMGNHAFDSAGRVRLLDFGYVSPWWKGPCRGSKKEDQLLGVGQQLHQSMLATFYFMSYKNQQDDVVEKVEDEIEKGKYNWGSMTEYTERKVYPLPKNTESREELVITSQATNRKAEGEGTEKGEEQGVVPLRAPRQGSLFSEDIKPFVAKQYEFFAKEGLSPPEVEKAIQQKYSAEGMGLPCLWSPPMPSVVEVDTLADCHPGLKEIEKLGSGMFGQVVSVGIDEQASDEDRRKVILGGGLYTPLDPGRTYALKQMAAGSWTSSDGQVSFPAAASEWGIKSEMCVAGEAGKGGVGPEVHGTWFCRVRKLPDTMGSEEPAKLQYGFILMERLHSTVKNTFIEASKKNLIITPNAQRATMGIHERFYDLGYFHDDAHLNNHAFDAEGRVRLLDFGFVRSWLFPPGGNKKRQIAFVASQIEERMMYTKYFFGKKHADENIAKQVMSQIYGPDPWKKSEAVEWVPSINRYKWGSMGPYTDKVVYPLPPNETEATETEEGDEAQSDTISEFLAGRQIGREKAPVLLNM</sequence>
<dbReference type="VEuPathDB" id="CryptoDB:Cvel_11527"/>
<keyword evidence="1" id="KW-0732">Signal</keyword>